<reference evidence="3 4" key="1">
    <citation type="journal article" date="2022" name="bioRxiv">
        <title>Genomics of Preaxostyla Flagellates Illuminates Evolutionary Transitions and the Path Towards Mitochondrial Loss.</title>
        <authorList>
            <person name="Novak L.V.F."/>
            <person name="Treitli S.C."/>
            <person name="Pyrih J."/>
            <person name="Halakuc P."/>
            <person name="Pipaliya S.V."/>
            <person name="Vacek V."/>
            <person name="Brzon O."/>
            <person name="Soukal P."/>
            <person name="Eme L."/>
            <person name="Dacks J.B."/>
            <person name="Karnkowska A."/>
            <person name="Elias M."/>
            <person name="Hampl V."/>
        </authorList>
    </citation>
    <scope>NUCLEOTIDE SEQUENCE [LARGE SCALE GENOMIC DNA]</scope>
    <source>
        <strain evidence="3">NAU3</strain>
        <tissue evidence="3">Gut</tissue>
    </source>
</reference>
<feature type="compositionally biased region" description="Low complexity" evidence="2">
    <location>
        <begin position="2531"/>
        <end position="2581"/>
    </location>
</feature>
<feature type="compositionally biased region" description="Basic residues" evidence="2">
    <location>
        <begin position="2582"/>
        <end position="2591"/>
    </location>
</feature>
<dbReference type="Proteomes" id="UP001281761">
    <property type="component" value="Unassembled WGS sequence"/>
</dbReference>
<proteinExistence type="predicted"/>
<evidence type="ECO:0000313" key="3">
    <source>
        <dbReference type="EMBL" id="KAK2951705.1"/>
    </source>
</evidence>
<keyword evidence="1" id="KW-0175">Coiled coil</keyword>
<feature type="region of interest" description="Disordered" evidence="2">
    <location>
        <begin position="1478"/>
        <end position="1502"/>
    </location>
</feature>
<accession>A0ABQ9XKH1</accession>
<organism evidence="3 4">
    <name type="scientific">Blattamonas nauphoetae</name>
    <dbReference type="NCBI Taxonomy" id="2049346"/>
    <lineage>
        <taxon>Eukaryota</taxon>
        <taxon>Metamonada</taxon>
        <taxon>Preaxostyla</taxon>
        <taxon>Oxymonadida</taxon>
        <taxon>Blattamonas</taxon>
    </lineage>
</organism>
<feature type="region of interest" description="Disordered" evidence="2">
    <location>
        <begin position="2520"/>
        <end position="2617"/>
    </location>
</feature>
<name>A0ABQ9XKH1_9EUKA</name>
<feature type="region of interest" description="Disordered" evidence="2">
    <location>
        <begin position="1"/>
        <end position="139"/>
    </location>
</feature>
<feature type="compositionally biased region" description="Polar residues" evidence="2">
    <location>
        <begin position="127"/>
        <end position="139"/>
    </location>
</feature>
<evidence type="ECO:0000256" key="1">
    <source>
        <dbReference type="SAM" id="Coils"/>
    </source>
</evidence>
<feature type="compositionally biased region" description="Low complexity" evidence="2">
    <location>
        <begin position="1484"/>
        <end position="1495"/>
    </location>
</feature>
<feature type="compositionally biased region" description="Polar residues" evidence="2">
    <location>
        <begin position="1363"/>
        <end position="1373"/>
    </location>
</feature>
<dbReference type="EMBL" id="JARBJD010000114">
    <property type="protein sequence ID" value="KAK2951705.1"/>
    <property type="molecule type" value="Genomic_DNA"/>
</dbReference>
<evidence type="ECO:0000313" key="4">
    <source>
        <dbReference type="Proteomes" id="UP001281761"/>
    </source>
</evidence>
<dbReference type="PANTHER" id="PTHR43049:SF1">
    <property type="entry name" value="EARLY ENDOSOME ANTIGEN"/>
    <property type="match status" value="1"/>
</dbReference>
<feature type="coiled-coil region" evidence="1">
    <location>
        <begin position="143"/>
        <end position="215"/>
    </location>
</feature>
<evidence type="ECO:0000256" key="2">
    <source>
        <dbReference type="SAM" id="MobiDB-lite"/>
    </source>
</evidence>
<keyword evidence="4" id="KW-1185">Reference proteome</keyword>
<gene>
    <name evidence="3" type="ORF">BLNAU_13317</name>
</gene>
<sequence length="2617" mass="293425">MRNSSPTPIVFLPPPENQKEDQKLHSIPHPTHIQPNTGEHLDRPSLNTASIDIPHEQPQLSVATTNSFESQSILSKPKARKPSDLFSSQKSISSTKQPFPYRRTARQEGSNKPWEVKNKQPVKFGQRPQQTIQQRPAQHTSELKLKQEENEHLLQSVSDLKTKLAQEKVKAKVLQEDIESKENDIDELVETKHKLNLLAQRNAQLEFSLKEAEERFQTSCLISTGEFDIQKRISLPEYASEGYLLLPANIRENLAMVEEDNIRLLNLRRKQNLLIEDLQTELHQEKITKQQYVSLMDEMGKQYSSLAAKCNVQIEENANLHVQLAAISADVQKLEQEKQAMETKLVEKHLEYEKLYESRSQGEENSNEMLRQRVQVLVHDVSEEKRKREEFRLEKEQFQGELVSAVANLQKEKDSIQLLCKALTTLADQCQAEGDEHGVRGLSLINKDVDDEKNGDDDISINSEDEQLLANDLTIFSADAFQLEGITEMEEQKLRVLFGEEYDLIVDGMNRLEFGYKSIPLDSISLTASFPQLLSIISCTLSLVTKITLLEDELATQKDQQQETYDEVKARMELLEEQCLTLESEKQDLIQQVDELTEFTKDGAGHLKMQNQDLVESNKELTLKLNSKAKIVERKEAENARIRDDLAERERELLTMTEENKQLRDQLETVQKTYQSIQHQLQAQVESNSEDQVSIQLLRQVEQGKREKEDEFKRKETEFETRENELKAKIVLLEQELADVTEVAAKRGFEHQTAPSFDRKVPRKLVPKHDKSAFFGLAPHSPLPQSTDIPILLDRMTTAVSSTLSQHDYETIKNIHHDLSSLFIILFSALPNKHVLSSSHRSHPSLTAYDIPRRMNNIFSSLQTMAVSSPAPVSGLPLCTMLALSCMFISAIKHQPILDSIPSFIPSQFEILVGHGIFEELGKLLELCDVSIEEAPIKIAKSFMDIVSGVVDEWNWVLIGFIVTQFSLVIIEVEKGRAQQRVQSKSSQSDDTLQPLPWSVSVSNLNTPPIVGSTLTLISKGLDHFLAEQPSHSETTSFNASSSLSDTVRCYIGATILDAVSFSPSFVASDASNCVVSMINSMSFIDFTPILDHSLSFIVRIFRSSLADTVKQQFLNCDGISKLMEILGTLSDFDSDTFESVLHSVSSSSTQLFWTSHRTLNQQMQIALNALTIFTTTVQPRSLGAIFDKGIHCVPLNLIKSAIEVSSSPPMIETSTKESSHSIFISLLGVCLQALSSIVRHPASLHSLLFTHYLIPIIFSIRQIHTHKSLRDKVLSLTNIILSSTIRDDHTQMPLSTLAALSLLNSRPSLESLMGVILKSQPHSTGFNNALHILMRILSIRVAASVEMNSSSKDVKSKRIPSRSETPTETPDLSSDIVHFELPSIIQKLFWALGQCSDCLEGNATHDEFSERVVLSSIENALRCVSLLVCPSSIGTIQFPAPFILKDMSDSQLKRLSDRYAIIPSISANDLMARNYPSERYESTESSETASTVTSHTEEDETSLVLPEISTQRFIQIIFDLFAILLEKYYDSGRGHRGDDDAEDEIQKLSLVSKSLSAIINTISHMCMIIPSSTTKQSFLSEFAQYSILSSTTLAQITPNSKAPPSFSRDFRRVNMFSHLPLIQQNQSQVIVDSLFSIISASMKRGDALVTQAGLTLLSRFIISPTSKQSPPTFDQFIVSFLSSSSLSILFSILHSQTLVHPLTLTHDTTQNQEKINQARIESLPLINAHMALSLLITISRLLLRTLVDKQDGSKLSAMTALQLLSMIHKEFILYLSKRSKSTDLPCFCDSGKHDETTKLKLHHFNCSNSTTTLICPITLHTAITSMIVERLFRLKEMPLLFSSVFADDFTNTSIVAALQNEQNEIPLHEPVQKYFEVDSLSLRLFLNALQSLPPSSTESFQLLTLLQLLFSTNSQSLRAATKSHFFSTGFISLLKATIEEGLIDNARILLQVVHTLSKNEKLFSLVVIEENQKILETKSVMNESTSTLLETLLLVFSKFSRTIAHLMKQIIQNGSSKKNTDHIETLQDVVTSLKTTISVLISLLRTKQQRQLALSVTLMNVVMASLRSTIETIRDITPLLFILHQNGSSTPNRDNDDQSLISTPVTAMPLFTYFPLPHPLVSVYSNTDQAYLVARYFGCPLKGFDNSIDLEENRDMLQICELLSSLSVRLLNLLVCHCSDKASINSFVSFRGIELIRSALYQHCVLESFLRYAGYGSIGSLGTHSLQNTGMSLTQTVTRHRGKRHDIHSYESTSLYLLAQVVESPSALGLIIQNGLHIFIGEMLNKSLVISNVHHNFRAPELCLGAVTRIFSFLLPQLAVSGRSGRNVSPMGNLELSKVAAVLTDLVVCKYVDCVMWLVKRKIEHDAEQNENETLPASGQVLDLSTDDFIEVFVEWVEQWIEAEQNDFFSANSLQIPSIISFFDTRIEPPVEVNDDEESTALSFVLDAIQHSTSLSSKLVQRARKVANKTRDFVASLDSDDVSDFNGSFEPSSWSGIGMNDLICRRERTSVWELMWRDGNGDESSEESGSEALSSFYSSDHSTFTSSSHSSSSLSSRRSSTRGSSSSHPSSHHSSTSGRSPPHHRKKKNDPRRSLRHQDDTSDEDRSQSSSVETES</sequence>
<dbReference type="PANTHER" id="PTHR43049">
    <property type="entry name" value="EARLY ENDOSOME ANTIGEN"/>
    <property type="match status" value="1"/>
</dbReference>
<protein>
    <submittedName>
        <fullName evidence="3">Uncharacterized protein</fullName>
    </submittedName>
</protein>
<feature type="coiled-coil region" evidence="1">
    <location>
        <begin position="632"/>
        <end position="743"/>
    </location>
</feature>
<feature type="compositionally biased region" description="Polar residues" evidence="2">
    <location>
        <begin position="58"/>
        <end position="74"/>
    </location>
</feature>
<feature type="compositionally biased region" description="Basic and acidic residues" evidence="2">
    <location>
        <begin position="2592"/>
        <end position="2608"/>
    </location>
</feature>
<feature type="coiled-coil region" evidence="1">
    <location>
        <begin position="317"/>
        <end position="351"/>
    </location>
</feature>
<feature type="region of interest" description="Disordered" evidence="2">
    <location>
        <begin position="1353"/>
        <end position="1373"/>
    </location>
</feature>
<feature type="compositionally biased region" description="Polar residues" evidence="2">
    <location>
        <begin position="85"/>
        <end position="97"/>
    </location>
</feature>
<feature type="coiled-coil region" evidence="1">
    <location>
        <begin position="551"/>
        <end position="592"/>
    </location>
</feature>
<comment type="caution">
    <text evidence="3">The sequence shown here is derived from an EMBL/GenBank/DDBJ whole genome shotgun (WGS) entry which is preliminary data.</text>
</comment>